<dbReference type="RefSeq" id="WP_405284166.1">
    <property type="nucleotide sequence ID" value="NZ_CP144380.1"/>
</dbReference>
<dbReference type="Pfam" id="PF14684">
    <property type="entry name" value="Tricorn_C1"/>
    <property type="match status" value="1"/>
</dbReference>
<accession>A0ABU9EA97</accession>
<dbReference type="InterPro" id="IPR012393">
    <property type="entry name" value="Tricorn_protease"/>
</dbReference>
<evidence type="ECO:0000256" key="8">
    <source>
        <dbReference type="SAM" id="MobiDB-lite"/>
    </source>
</evidence>
<name>A0ABU9EA97_9BACT</name>
<feature type="region of interest" description="Disordered" evidence="8">
    <location>
        <begin position="541"/>
        <end position="585"/>
    </location>
</feature>
<feature type="chain" id="PRO_5047221354" description="Tricorn protease homolog" evidence="9">
    <location>
        <begin position="22"/>
        <end position="1066"/>
    </location>
</feature>
<dbReference type="Gene3D" id="3.30.750.44">
    <property type="match status" value="1"/>
</dbReference>
<evidence type="ECO:0000256" key="2">
    <source>
        <dbReference type="ARBA" id="ARBA00008524"/>
    </source>
</evidence>
<evidence type="ECO:0000259" key="10">
    <source>
        <dbReference type="PROSITE" id="PS50106"/>
    </source>
</evidence>
<dbReference type="Pfam" id="PF13180">
    <property type="entry name" value="PDZ_2"/>
    <property type="match status" value="1"/>
</dbReference>
<keyword evidence="4 7" id="KW-0645">Protease</keyword>
<dbReference type="PIRSF" id="PIRSF036421">
    <property type="entry name" value="Tricorn_protease"/>
    <property type="match status" value="1"/>
</dbReference>
<evidence type="ECO:0000256" key="9">
    <source>
        <dbReference type="SAM" id="SignalP"/>
    </source>
</evidence>
<dbReference type="SUPFAM" id="SSF75011">
    <property type="entry name" value="3-carboxy-cis,cis-mucoante lactonizing enzyme"/>
    <property type="match status" value="1"/>
</dbReference>
<dbReference type="Gene3D" id="3.90.226.10">
    <property type="entry name" value="2-enoyl-CoA Hydratase, Chain A, domain 1"/>
    <property type="match status" value="1"/>
</dbReference>
<keyword evidence="6 7" id="KW-0720">Serine protease</keyword>
<feature type="compositionally biased region" description="Acidic residues" evidence="8">
    <location>
        <begin position="547"/>
        <end position="583"/>
    </location>
</feature>
<keyword evidence="3 7" id="KW-0963">Cytoplasm</keyword>
<evidence type="ECO:0000313" key="11">
    <source>
        <dbReference type="EMBL" id="MEK9500845.1"/>
    </source>
</evidence>
<protein>
    <recommendedName>
        <fullName evidence="7">Tricorn protease homolog</fullName>
        <ecNumber evidence="7">3.4.21.-</ecNumber>
    </recommendedName>
</protein>
<keyword evidence="5 7" id="KW-0378">Hydrolase</keyword>
<dbReference type="Pfam" id="PF26549">
    <property type="entry name" value="Tricorn_N"/>
    <property type="match status" value="1"/>
</dbReference>
<comment type="subcellular location">
    <subcellularLocation>
        <location evidence="1 7">Cytoplasm</location>
    </subcellularLocation>
</comment>
<comment type="caution">
    <text evidence="11">The sequence shown here is derived from an EMBL/GenBank/DDBJ whole genome shotgun (WGS) entry which is preliminary data.</text>
</comment>
<dbReference type="InterPro" id="IPR011659">
    <property type="entry name" value="WD40"/>
</dbReference>
<reference evidence="11 12" key="1">
    <citation type="submission" date="2024-02" db="EMBL/GenBank/DDBJ databases">
        <title>A novel Gemmatimonadota bacterium.</title>
        <authorList>
            <person name="Du Z.-J."/>
            <person name="Ye Y.-Q."/>
        </authorList>
    </citation>
    <scope>NUCLEOTIDE SEQUENCE [LARGE SCALE GENOMIC DNA]</scope>
    <source>
        <strain evidence="11 12">DH-20</strain>
    </source>
</reference>
<dbReference type="PANTHER" id="PTHR43253:SF1">
    <property type="entry name" value="TRICORN PROTEASE HOMOLOG 2-RELATED"/>
    <property type="match status" value="1"/>
</dbReference>
<dbReference type="InterPro" id="IPR005151">
    <property type="entry name" value="Tail-specific_protease"/>
</dbReference>
<feature type="signal peptide" evidence="9">
    <location>
        <begin position="1"/>
        <end position="21"/>
    </location>
</feature>
<proteinExistence type="inferred from homology"/>
<dbReference type="Pfam" id="PF07676">
    <property type="entry name" value="PD40"/>
    <property type="match status" value="2"/>
</dbReference>
<dbReference type="InterPro" id="IPR029045">
    <property type="entry name" value="ClpP/crotonase-like_dom_sf"/>
</dbReference>
<dbReference type="InterPro" id="IPR011042">
    <property type="entry name" value="6-blade_b-propeller_TolB-like"/>
</dbReference>
<dbReference type="SUPFAM" id="SSF50156">
    <property type="entry name" value="PDZ domain-like"/>
    <property type="match status" value="1"/>
</dbReference>
<keyword evidence="9" id="KW-0732">Signal</keyword>
<evidence type="ECO:0000256" key="4">
    <source>
        <dbReference type="ARBA" id="ARBA00022670"/>
    </source>
</evidence>
<dbReference type="SUPFAM" id="SSF82171">
    <property type="entry name" value="DPP6 N-terminal domain-like"/>
    <property type="match status" value="1"/>
</dbReference>
<dbReference type="SUPFAM" id="SSF52096">
    <property type="entry name" value="ClpP/crotonase"/>
    <property type="match status" value="1"/>
</dbReference>
<comment type="similarity">
    <text evidence="2 7">Belongs to the peptidase S41B family.</text>
</comment>
<dbReference type="Proteomes" id="UP001484239">
    <property type="component" value="Unassembled WGS sequence"/>
</dbReference>
<dbReference type="Gene3D" id="2.120.10.60">
    <property type="entry name" value="Tricorn protease N-terminal domain"/>
    <property type="match status" value="1"/>
</dbReference>
<dbReference type="SMART" id="SM00228">
    <property type="entry name" value="PDZ"/>
    <property type="match status" value="1"/>
</dbReference>
<sequence>MNARRLSLALLLATLGGGATGSPLLAQGAPSFYEPGIAPGGDQIAFVSGGDIWTVPADGGSARLLVAHSAHESRPLYSPDGRTLAFNSNRHGGLDVFLMDLASGEVRRLTHDSGSEQLNGWSRDGEWVYFSTSAQDVNGVSDVFRVRASGGTPMPVAGDRYASEYLAAPSPEPGLTAIAARARMAQGQWWRNGHSHIDESEIWTVREPQAAGEAPAYARVSAGGKNLWPMFGADADRVFFMSDRSGAENLWVAARDGGSEQQLTDFDDGRLLWPSMSTDGATIAFERDFGIWTLDVASGTARALPIQLVGAVEGPGPEVMEEDSGWGDIAVSPDGRKWAFTRGGEVWATTMEGEVPATRVTRTAAEEGDIVWSRDSEQIVYTSWRSGTPRLHAFDFSSGTERALSEGPGRDGPALFSPDGEHLAWARLVNESRELLVREWPSGETRRLAGGVSGAIAWSPDGRWIAYGAETDEFTNVMVVPAEGGTPRQVSFVANSFFGALQWSADGDYLVYRTAQRTEPGRLVKIDLVPLPPVFDEDRFRDLFNEPSDDDDDPESESEDEGEGDSARDDDDDDDDDPVEIEFDGIRQRGRFVPTSFSVGTVLLSPDGESGVITGDGAIHRITFEDNGGIDIDRMEVTGTPLGFDDDGNRLYLSQGGQLRVVSLPGGSTRTVETSVRFTEDFDATKVAAFEQGWGEMRDGFYDADFHGADWTAVRDRFRPQIEGARTRAEFNRLMNLMLGELNGSHLGHSGRTGPPAGGDGSSTGRLGLRFDRLAYERDGRFLVTEVIPLGPADIDGGIAVGDELRSVAGEALGAATDLDEVLRDRTGEKVAVTVVRDGAEREVELLAASAGAERQMVYRDWVESRRAYVDELSDGRLGYVHIASMSEGALEQFIFDLDQENHARDGVVVDVRNNNGGFVNVYAIDILARRNYFTMQGRGSSVVAPSRVQLGQRALLAPTVLVTNQNTLSDGEDFTEGYRTLGLGSVVGEPTAGWIIFTGSSGLVDGTSVRMPRTMIRTLDGENMELAPRPVDIEVERPLGEWYQGRDSQLERAVQVLLQQIDAGG</sequence>
<organism evidence="11 12">
    <name type="scientific">Gaopeijia maritima</name>
    <dbReference type="NCBI Taxonomy" id="3119007"/>
    <lineage>
        <taxon>Bacteria</taxon>
        <taxon>Pseudomonadati</taxon>
        <taxon>Gemmatimonadota</taxon>
        <taxon>Longimicrobiia</taxon>
        <taxon>Gaopeijiales</taxon>
        <taxon>Gaopeijiaceae</taxon>
        <taxon>Gaopeijia</taxon>
    </lineage>
</organism>
<dbReference type="InterPro" id="IPR001478">
    <property type="entry name" value="PDZ"/>
</dbReference>
<feature type="region of interest" description="Disordered" evidence="8">
    <location>
        <begin position="746"/>
        <end position="765"/>
    </location>
</feature>
<feature type="domain" description="PDZ" evidence="10">
    <location>
        <begin position="762"/>
        <end position="839"/>
    </location>
</feature>
<dbReference type="PANTHER" id="PTHR43253">
    <property type="entry name" value="TRICORN PROTEASE HOMOLOG 2-RELATED"/>
    <property type="match status" value="1"/>
</dbReference>
<dbReference type="EMBL" id="JBBHLI010000003">
    <property type="protein sequence ID" value="MEK9500845.1"/>
    <property type="molecule type" value="Genomic_DNA"/>
</dbReference>
<evidence type="ECO:0000256" key="6">
    <source>
        <dbReference type="ARBA" id="ARBA00022825"/>
    </source>
</evidence>
<evidence type="ECO:0000256" key="1">
    <source>
        <dbReference type="ARBA" id="ARBA00004496"/>
    </source>
</evidence>
<dbReference type="EC" id="3.4.21.-" evidence="7"/>
<dbReference type="SMART" id="SM00245">
    <property type="entry name" value="TSPc"/>
    <property type="match status" value="1"/>
</dbReference>
<dbReference type="InterPro" id="IPR028204">
    <property type="entry name" value="Tricorn_C1"/>
</dbReference>
<dbReference type="InterPro" id="IPR036034">
    <property type="entry name" value="PDZ_sf"/>
</dbReference>
<dbReference type="SUPFAM" id="SSF69304">
    <property type="entry name" value="Tricorn protease N-terminal domain"/>
    <property type="match status" value="1"/>
</dbReference>
<keyword evidence="12" id="KW-1185">Reference proteome</keyword>
<evidence type="ECO:0000256" key="3">
    <source>
        <dbReference type="ARBA" id="ARBA00022490"/>
    </source>
</evidence>
<dbReference type="Gene3D" id="2.120.10.30">
    <property type="entry name" value="TolB, C-terminal domain"/>
    <property type="match status" value="1"/>
</dbReference>
<dbReference type="Pfam" id="PF03572">
    <property type="entry name" value="Peptidase_S41"/>
    <property type="match status" value="1"/>
</dbReference>
<evidence type="ECO:0000313" key="12">
    <source>
        <dbReference type="Proteomes" id="UP001484239"/>
    </source>
</evidence>
<evidence type="ECO:0000256" key="5">
    <source>
        <dbReference type="ARBA" id="ARBA00022801"/>
    </source>
</evidence>
<dbReference type="CDD" id="cd07562">
    <property type="entry name" value="Peptidase_S41_TRI"/>
    <property type="match status" value="1"/>
</dbReference>
<gene>
    <name evidence="11" type="ORF">WI372_07640</name>
</gene>
<comment type="function">
    <text evidence="7">Degrades oligopeptides.</text>
</comment>
<dbReference type="Gene3D" id="2.30.42.10">
    <property type="match status" value="1"/>
</dbReference>
<evidence type="ECO:0000256" key="7">
    <source>
        <dbReference type="PIRNR" id="PIRNR036421"/>
    </source>
</evidence>
<dbReference type="PROSITE" id="PS50106">
    <property type="entry name" value="PDZ"/>
    <property type="match status" value="1"/>
</dbReference>